<feature type="region of interest" description="Disordered" evidence="1">
    <location>
        <begin position="53"/>
        <end position="78"/>
    </location>
</feature>
<dbReference type="AlphaFoldDB" id="A0A8R1TKP4"/>
<dbReference type="Proteomes" id="UP000024404">
    <property type="component" value="Unassembled WGS sequence"/>
</dbReference>
<sequence length="78" mass="9109">MQSLNMSKYCNVKNLLHKQILASIGQFQFFISSFQLSPFLRSLSLKTVQYYTQTGGDDNDSGRWEKKKKKKKKNLTDE</sequence>
<proteinExistence type="predicted"/>
<reference evidence="3" key="1">
    <citation type="submission" date="2013-10" db="EMBL/GenBank/DDBJ databases">
        <title>Genome sequencing of Onchocerca volvulus.</title>
        <authorList>
            <person name="Cotton J."/>
            <person name="Tsai J."/>
            <person name="Stanley E."/>
            <person name="Tracey A."/>
            <person name="Holroyd N."/>
            <person name="Lustigman S."/>
            <person name="Berriman M."/>
        </authorList>
    </citation>
    <scope>NUCLEOTIDE SEQUENCE</scope>
</reference>
<evidence type="ECO:0000313" key="2">
    <source>
        <dbReference type="EnsemblMetazoa" id="OVOC11319.1"/>
    </source>
</evidence>
<name>A0A8R1TKP4_ONCVO</name>
<reference evidence="2" key="2">
    <citation type="submission" date="2022-06" db="UniProtKB">
        <authorList>
            <consortium name="EnsemblMetazoa"/>
        </authorList>
    </citation>
    <scope>IDENTIFICATION</scope>
</reference>
<feature type="compositionally biased region" description="Basic residues" evidence="1">
    <location>
        <begin position="65"/>
        <end position="78"/>
    </location>
</feature>
<organism evidence="2 3">
    <name type="scientific">Onchocerca volvulus</name>
    <dbReference type="NCBI Taxonomy" id="6282"/>
    <lineage>
        <taxon>Eukaryota</taxon>
        <taxon>Metazoa</taxon>
        <taxon>Ecdysozoa</taxon>
        <taxon>Nematoda</taxon>
        <taxon>Chromadorea</taxon>
        <taxon>Rhabditida</taxon>
        <taxon>Spirurina</taxon>
        <taxon>Spiruromorpha</taxon>
        <taxon>Filarioidea</taxon>
        <taxon>Onchocercidae</taxon>
        <taxon>Onchocerca</taxon>
    </lineage>
</organism>
<protein>
    <submittedName>
        <fullName evidence="2">Uncharacterized protein</fullName>
    </submittedName>
</protein>
<evidence type="ECO:0000256" key="1">
    <source>
        <dbReference type="SAM" id="MobiDB-lite"/>
    </source>
</evidence>
<keyword evidence="3" id="KW-1185">Reference proteome</keyword>
<dbReference type="EMBL" id="CMVM020000351">
    <property type="status" value="NOT_ANNOTATED_CDS"/>
    <property type="molecule type" value="Genomic_DNA"/>
</dbReference>
<evidence type="ECO:0000313" key="3">
    <source>
        <dbReference type="Proteomes" id="UP000024404"/>
    </source>
</evidence>
<dbReference type="EnsemblMetazoa" id="OVOC11319.1">
    <property type="protein sequence ID" value="OVOC11319.1"/>
    <property type="gene ID" value="WBGene00248128"/>
</dbReference>
<accession>A0A8R1TKP4</accession>